<organism evidence="1 2">
    <name type="scientific">Oesophagostomum dentatum</name>
    <name type="common">Nodular worm</name>
    <dbReference type="NCBI Taxonomy" id="61180"/>
    <lineage>
        <taxon>Eukaryota</taxon>
        <taxon>Metazoa</taxon>
        <taxon>Ecdysozoa</taxon>
        <taxon>Nematoda</taxon>
        <taxon>Chromadorea</taxon>
        <taxon>Rhabditida</taxon>
        <taxon>Rhabditina</taxon>
        <taxon>Rhabditomorpha</taxon>
        <taxon>Strongyloidea</taxon>
        <taxon>Strongylidae</taxon>
        <taxon>Oesophagostomum</taxon>
    </lineage>
</organism>
<dbReference type="Proteomes" id="UP000053660">
    <property type="component" value="Unassembled WGS sequence"/>
</dbReference>
<proteinExistence type="predicted"/>
<dbReference type="AlphaFoldDB" id="A0A0B1T4W8"/>
<name>A0A0B1T4W8_OESDE</name>
<sequence>MSVRPRPRGLQTILCLLGVVDPNRKKRDASGMLPVSQKLKLKRALTVANDGDGDKLLHPRMCSDAHKQLVKNEEEAGCTGALDFYNQACSAYYRCGWMTKCYPEWVFKPSVWIILRGAGGYEIVSSQSSLVPGCNYDRIGNERG</sequence>
<evidence type="ECO:0000313" key="2">
    <source>
        <dbReference type="Proteomes" id="UP000053660"/>
    </source>
</evidence>
<evidence type="ECO:0000313" key="1">
    <source>
        <dbReference type="EMBL" id="KHJ92603.1"/>
    </source>
</evidence>
<dbReference type="EMBL" id="KN551250">
    <property type="protein sequence ID" value="KHJ92603.1"/>
    <property type="molecule type" value="Genomic_DNA"/>
</dbReference>
<keyword evidence="2" id="KW-1185">Reference proteome</keyword>
<dbReference type="OrthoDB" id="10335258at2759"/>
<reference evidence="1 2" key="1">
    <citation type="submission" date="2014-03" db="EMBL/GenBank/DDBJ databases">
        <title>Draft genome of the hookworm Oesophagostomum dentatum.</title>
        <authorList>
            <person name="Mitreva M."/>
        </authorList>
    </citation>
    <scope>NUCLEOTIDE SEQUENCE [LARGE SCALE GENOMIC DNA]</scope>
    <source>
        <strain evidence="1 2">OD-Hann</strain>
    </source>
</reference>
<protein>
    <submittedName>
        <fullName evidence="1">Uncharacterized protein</fullName>
    </submittedName>
</protein>
<gene>
    <name evidence="1" type="ORF">OESDEN_07505</name>
</gene>
<accession>A0A0B1T4W8</accession>